<organism evidence="2 3">
    <name type="scientific">Bergeyella zoohelcum</name>
    <dbReference type="NCBI Taxonomy" id="1015"/>
    <lineage>
        <taxon>Bacteria</taxon>
        <taxon>Pseudomonadati</taxon>
        <taxon>Bacteroidota</taxon>
        <taxon>Flavobacteriia</taxon>
        <taxon>Flavobacteriales</taxon>
        <taxon>Weeksellaceae</taxon>
        <taxon>Bergeyella</taxon>
    </lineage>
</organism>
<dbReference type="Gene3D" id="2.60.40.3250">
    <property type="entry name" value="Peptidase M64, N-terminal domain"/>
    <property type="match status" value="1"/>
</dbReference>
<accession>A0A376C2G5</accession>
<dbReference type="Pfam" id="PF09471">
    <property type="entry name" value="Peptidase_M64"/>
    <property type="match status" value="2"/>
</dbReference>
<evidence type="ECO:0000313" key="2">
    <source>
        <dbReference type="EMBL" id="SSZ55695.1"/>
    </source>
</evidence>
<evidence type="ECO:0000259" key="1">
    <source>
        <dbReference type="Pfam" id="PF16217"/>
    </source>
</evidence>
<dbReference type="InterPro" id="IPR019026">
    <property type="entry name" value="Peptidase_M64_IgA"/>
</dbReference>
<dbReference type="InterPro" id="IPR024079">
    <property type="entry name" value="MetalloPept_cat_dom_sf"/>
</dbReference>
<feature type="domain" description="Peptidase M64 N-terminal" evidence="1">
    <location>
        <begin position="32"/>
        <end position="151"/>
    </location>
</feature>
<proteinExistence type="predicted"/>
<name>A0A376C2G5_9FLAO</name>
<reference evidence="2 3" key="1">
    <citation type="submission" date="2018-06" db="EMBL/GenBank/DDBJ databases">
        <authorList>
            <consortium name="Pathogen Informatics"/>
            <person name="Doyle S."/>
        </authorList>
    </citation>
    <scope>NUCLEOTIDE SEQUENCE [LARGE SCALE GENOMIC DNA]</scope>
    <source>
        <strain evidence="2 3">NCTC11661</strain>
    </source>
</reference>
<dbReference type="InterPro" id="IPR038171">
    <property type="entry name" value="M64_N_sf"/>
</dbReference>
<dbReference type="Proteomes" id="UP000255515">
    <property type="component" value="Unassembled WGS sequence"/>
</dbReference>
<gene>
    <name evidence="2" type="ORF">NCTC11661_01093</name>
</gene>
<sequence>MKFLLCQTMNKLLIFTIYLLSTVFFSAQKISYDDFFEKESLRIDFLLYGMYDHQNAVIHQLKKEPYFGGGTSGQLIFPAYGTYHFLAKDKASEQLIFSKGFSPIFQEWQATDEVKHITKSFENSIQMPFPKREIIIEIQKRNIQGRFETILQHVVNPSDMSIVKEQPKKYPVHPILNNGNPKNKVDIAIIAEGYTLEEMPKFMEDAQRLINYFFTIPPFTKYKNDFNIYAIQSPSEESGTDIPGENSYKNTLLDSKFYTFGEPRYLTTFSNFKIADVAANVPYDQVYILVNTERYGGGGFYNVMNIVSSRHALSDKVFVHELGHGMVGLADEYYDASMGGSDYYHLSVEPWEPNITSLVNFEQKWKKKIKKNVPIPTPRIDQYKNEVGVFEGGGYTAKGIYSPVQDCRMKSNVPEGFCPVCTDAIDKTIEFYKN</sequence>
<protein>
    <submittedName>
        <fullName evidence="2">IgA Peptidase M64</fullName>
    </submittedName>
</protein>
<evidence type="ECO:0000313" key="3">
    <source>
        <dbReference type="Proteomes" id="UP000255515"/>
    </source>
</evidence>
<dbReference type="GO" id="GO:0008237">
    <property type="term" value="F:metallopeptidase activity"/>
    <property type="evidence" value="ECO:0007669"/>
    <property type="project" value="InterPro"/>
</dbReference>
<dbReference type="AlphaFoldDB" id="A0A376C2G5"/>
<dbReference type="Pfam" id="PF16217">
    <property type="entry name" value="M64_N"/>
    <property type="match status" value="1"/>
</dbReference>
<dbReference type="EMBL" id="UFTJ01000002">
    <property type="protein sequence ID" value="SSZ55695.1"/>
    <property type="molecule type" value="Genomic_DNA"/>
</dbReference>
<dbReference type="Gene3D" id="3.40.390.10">
    <property type="entry name" value="Collagenase (Catalytic Domain)"/>
    <property type="match status" value="1"/>
</dbReference>
<dbReference type="InterPro" id="IPR032625">
    <property type="entry name" value="M64_N"/>
</dbReference>